<organism evidence="1">
    <name type="scientific">Lepeophtheirus salmonis</name>
    <name type="common">Salmon louse</name>
    <name type="synonym">Caligus salmonis</name>
    <dbReference type="NCBI Taxonomy" id="72036"/>
    <lineage>
        <taxon>Eukaryota</taxon>
        <taxon>Metazoa</taxon>
        <taxon>Ecdysozoa</taxon>
        <taxon>Arthropoda</taxon>
        <taxon>Crustacea</taxon>
        <taxon>Multicrustacea</taxon>
        <taxon>Hexanauplia</taxon>
        <taxon>Copepoda</taxon>
        <taxon>Siphonostomatoida</taxon>
        <taxon>Caligidae</taxon>
        <taxon>Lepeophtheirus</taxon>
    </lineage>
</organism>
<name>A0A0K2V0X4_LEPSM</name>
<sequence>DGLHFAVLPYRHCTLSLCLSTCLGWPEKGHVKYRHDNESQFTLIHFDFGLLSIVCVCFIL</sequence>
<reference evidence="1" key="1">
    <citation type="submission" date="2014-05" db="EMBL/GenBank/DDBJ databases">
        <authorList>
            <person name="Chronopoulou M."/>
        </authorList>
    </citation>
    <scope>NUCLEOTIDE SEQUENCE</scope>
    <source>
        <tissue evidence="1">Whole organism</tissue>
    </source>
</reference>
<protein>
    <submittedName>
        <fullName evidence="1">Uncharacterized protein</fullName>
    </submittedName>
</protein>
<dbReference type="EMBL" id="HACA01026802">
    <property type="protein sequence ID" value="CDW44163.1"/>
    <property type="molecule type" value="Transcribed_RNA"/>
</dbReference>
<proteinExistence type="predicted"/>
<accession>A0A0K2V0X4</accession>
<feature type="non-terminal residue" evidence="1">
    <location>
        <position position="1"/>
    </location>
</feature>
<evidence type="ECO:0000313" key="1">
    <source>
        <dbReference type="EMBL" id="CDW44163.1"/>
    </source>
</evidence>
<dbReference type="AlphaFoldDB" id="A0A0K2V0X4"/>